<organism evidence="1 2">
    <name type="scientific">Pyropia yezoensis</name>
    <name type="common">Susabi-nori</name>
    <name type="synonym">Porphyra yezoensis</name>
    <dbReference type="NCBI Taxonomy" id="2788"/>
    <lineage>
        <taxon>Eukaryota</taxon>
        <taxon>Rhodophyta</taxon>
        <taxon>Bangiophyceae</taxon>
        <taxon>Bangiales</taxon>
        <taxon>Bangiaceae</taxon>
        <taxon>Pyropia</taxon>
    </lineage>
</organism>
<protein>
    <submittedName>
        <fullName evidence="1">Uncharacterized protein</fullName>
    </submittedName>
</protein>
<gene>
    <name evidence="1" type="ORF">I4F81_006001</name>
</gene>
<comment type="caution">
    <text evidence="1">The sequence shown here is derived from an EMBL/GenBank/DDBJ whole genome shotgun (WGS) entry which is preliminary data.</text>
</comment>
<reference evidence="1" key="1">
    <citation type="submission" date="2019-11" db="EMBL/GenBank/DDBJ databases">
        <title>Nori genome reveals adaptations in red seaweeds to the harsh intertidal environment.</title>
        <authorList>
            <person name="Wang D."/>
            <person name="Mao Y."/>
        </authorList>
    </citation>
    <scope>NUCLEOTIDE SEQUENCE</scope>
    <source>
        <tissue evidence="1">Gametophyte</tissue>
    </source>
</reference>
<keyword evidence="2" id="KW-1185">Reference proteome</keyword>
<evidence type="ECO:0000313" key="1">
    <source>
        <dbReference type="EMBL" id="KAK1863445.1"/>
    </source>
</evidence>
<accession>A0ACC3BZP3</accession>
<name>A0ACC3BZP3_PYRYE</name>
<dbReference type="EMBL" id="CM020619">
    <property type="protein sequence ID" value="KAK1863445.1"/>
    <property type="molecule type" value="Genomic_DNA"/>
</dbReference>
<dbReference type="Proteomes" id="UP000798662">
    <property type="component" value="Chromosome 2"/>
</dbReference>
<evidence type="ECO:0000313" key="2">
    <source>
        <dbReference type="Proteomes" id="UP000798662"/>
    </source>
</evidence>
<sequence length="1056" mass="109645">MGVLWRDSLAFAVVAAATVAAHVAAAATVVPYPEGALPGWGAAHTLCSLQCELRDPTTFTVFLNTTVTRNDSVCHSPLEIDSLPGGPDNEVYPARSRLGVRVRRVAVRPGRPSGSLERDTVYKKVSLGRVVCAEEGGQGRIAGEARVADYLTLTRNSIGGSVVRVNGQYEVLGVSRFTLGVCVDTLCTEVIAVDMAGPGVAVPCAGTGIEVECALAGTSVLTYRGTDGVERLVSADRHDLLSLGRGVLGRHDWLGPAAAAALGVNSEVQVLNPQAVFLPDGVAPPAFEGTSHRLNGTPPVLLSDYPAPPSASGGTIWLDTIAWVLCSGRRSVYARDGAVCNGVAPFVPGRKRELNGKTVTLPGALESGSGASLTTVWLMVPDVVSRASAPAGAPVWVPGPNVNETATAATGPRLPFLAGRGLRELNPDSPEERALAAALGRRTALLPVHAWRNLSLGVSAAIRMMQPSLDDLEADLGRMSATYDSSVWGVDQPDPPVPVATVVLAWVVVIAEVVVLASLFFSIPQWDYRATWSFTVAVVAGAFALGAFIAQYVLERIADEWRVAAVRDSILTQLTGGADRAAPLTDLRGTVVVRTETLLLAARNGYHPSELSDTFNQTRSPSYLPTVARFRMNVWDEVLALVTLSWPIWLSGVAEAVNGAVAALFLGRDPNPALLGGAYVAMSVFSVLAMCPLMGLSSGVTTLVATAIGARELDKIGAYVQLGTAINTTYALACMVPMVVFPAPLLRILLGDKQPQVLGVAAAYLRIYSLRLFPYAVLRPVHRALMAQSVTWPMPVGALFIVVSNAALHAVLVRAAGLGAVGSAIASTVAPMLQTPAVLAAHVVAVNISVILYMTPAALGLGVMTRVGNALGAATPEAARRACWVAVSTGTAVGCFLAAALFVTRHLWPGMYSANGTVQALLVGVAPWLAAIVLVDATLAVLGRVLRGSGRQRLGAAICLLGYWGGTLPLCWALAATGGAAGGGAGALRGVWVGLAVGKAAVTGVMLAVAVGTNWEDQAARALQRLGRPAAVSPLVGDGRGRIPPYGSGQDCEEGA</sequence>
<proteinExistence type="predicted"/>